<comment type="cofactor">
    <cofactor evidence="1">
        <name>FMN</name>
        <dbReference type="ChEBI" id="CHEBI:58210"/>
    </cofactor>
</comment>
<dbReference type="InterPro" id="IPR013785">
    <property type="entry name" value="Aldolase_TIM"/>
</dbReference>
<reference evidence="2 3" key="1">
    <citation type="journal article" date="2015" name="Genome Announc.">
        <title>Expanding the biotechnology potential of lactobacilli through comparative genomics of 213 strains and associated genera.</title>
        <authorList>
            <person name="Sun Z."/>
            <person name="Harris H.M."/>
            <person name="McCann A."/>
            <person name="Guo C."/>
            <person name="Argimon S."/>
            <person name="Zhang W."/>
            <person name="Yang X."/>
            <person name="Jeffery I.B."/>
            <person name="Cooney J.C."/>
            <person name="Kagawa T.F."/>
            <person name="Liu W."/>
            <person name="Song Y."/>
            <person name="Salvetti E."/>
            <person name="Wrobel A."/>
            <person name="Rasinkangas P."/>
            <person name="Parkhill J."/>
            <person name="Rea M.C."/>
            <person name="O'Sullivan O."/>
            <person name="Ritari J."/>
            <person name="Douillard F.P."/>
            <person name="Paul Ross R."/>
            <person name="Yang R."/>
            <person name="Briner A.E."/>
            <person name="Felis G.E."/>
            <person name="de Vos W.M."/>
            <person name="Barrangou R."/>
            <person name="Klaenhammer T.R."/>
            <person name="Caufield P.W."/>
            <person name="Cui Y."/>
            <person name="Zhang H."/>
            <person name="O'Toole P.W."/>
        </authorList>
    </citation>
    <scope>NUCLEOTIDE SEQUENCE [LARGE SCALE GENOMIC DNA]</scope>
    <source>
        <strain evidence="2 3">DSM 20335</strain>
    </source>
</reference>
<keyword evidence="3" id="KW-1185">Reference proteome</keyword>
<dbReference type="Gene3D" id="3.20.20.70">
    <property type="entry name" value="Aldolase class I"/>
    <property type="match status" value="1"/>
</dbReference>
<feature type="binding site" evidence="1">
    <location>
        <position position="128"/>
    </location>
    <ligand>
        <name>FMN</name>
        <dbReference type="ChEBI" id="CHEBI:58210"/>
    </ligand>
</feature>
<feature type="binding site" evidence="1">
    <location>
        <position position="191"/>
    </location>
    <ligand>
        <name>FMN</name>
        <dbReference type="ChEBI" id="CHEBI:58210"/>
    </ligand>
</feature>
<comment type="subunit">
    <text evidence="1">Homooctamer. Dimer of tetramers.</text>
</comment>
<feature type="binding site" evidence="1">
    <location>
        <position position="221"/>
    </location>
    <ligand>
        <name>FMN</name>
        <dbReference type="ChEBI" id="CHEBI:58210"/>
    </ligand>
</feature>
<feature type="binding site" evidence="1">
    <location>
        <begin position="10"/>
        <end position="11"/>
    </location>
    <ligand>
        <name>substrate</name>
    </ligand>
</feature>
<dbReference type="GO" id="GO:0008299">
    <property type="term" value="P:isoprenoid biosynthetic process"/>
    <property type="evidence" value="ECO:0007669"/>
    <property type="project" value="UniProtKB-UniRule"/>
</dbReference>
<evidence type="ECO:0000313" key="3">
    <source>
        <dbReference type="Proteomes" id="UP000051813"/>
    </source>
</evidence>
<comment type="subcellular location">
    <subcellularLocation>
        <location evidence="1">Cytoplasm</location>
    </subcellularLocation>
</comment>
<feature type="binding site" evidence="1">
    <location>
        <begin position="69"/>
        <end position="71"/>
    </location>
    <ligand>
        <name>FMN</name>
        <dbReference type="ChEBI" id="CHEBI:58210"/>
    </ligand>
</feature>
<proteinExistence type="inferred from homology"/>
<dbReference type="InterPro" id="IPR011179">
    <property type="entry name" value="IPdP_isomerase"/>
</dbReference>
<dbReference type="AlphaFoldDB" id="A0A0R2BIY2"/>
<dbReference type="PANTHER" id="PTHR43665:SF1">
    <property type="entry name" value="ISOPENTENYL-DIPHOSPHATE DELTA-ISOMERASE"/>
    <property type="match status" value="1"/>
</dbReference>
<comment type="cofactor">
    <cofactor evidence="1">
        <name>Mg(2+)</name>
        <dbReference type="ChEBI" id="CHEBI:18420"/>
    </cofactor>
</comment>
<feature type="binding site" evidence="1">
    <location>
        <position position="159"/>
    </location>
    <ligand>
        <name>Mg(2+)</name>
        <dbReference type="ChEBI" id="CHEBI:18420"/>
    </ligand>
</feature>
<dbReference type="STRING" id="1423738.FC84_GL001445"/>
<keyword evidence="1" id="KW-0285">Flavoprotein</keyword>
<feature type="binding site" evidence="1">
    <location>
        <position position="99"/>
    </location>
    <ligand>
        <name>FMN</name>
        <dbReference type="ChEBI" id="CHEBI:58210"/>
    </ligand>
</feature>
<keyword evidence="1" id="KW-0460">Magnesium</keyword>
<organism evidence="2 3">
    <name type="scientific">Lapidilactobacillus dextrinicus DSM 20335</name>
    <dbReference type="NCBI Taxonomy" id="1423738"/>
    <lineage>
        <taxon>Bacteria</taxon>
        <taxon>Bacillati</taxon>
        <taxon>Bacillota</taxon>
        <taxon>Bacilli</taxon>
        <taxon>Lactobacillales</taxon>
        <taxon>Lactobacillaceae</taxon>
        <taxon>Lapidilactobacillus</taxon>
    </lineage>
</organism>
<evidence type="ECO:0000313" key="2">
    <source>
        <dbReference type="EMBL" id="KRM79271.1"/>
    </source>
</evidence>
<accession>A0A0R2BIY2</accession>
<comment type="catalytic activity">
    <reaction evidence="1">
        <text>isopentenyl diphosphate = dimethylallyl diphosphate</text>
        <dbReference type="Rhea" id="RHEA:23284"/>
        <dbReference type="ChEBI" id="CHEBI:57623"/>
        <dbReference type="ChEBI" id="CHEBI:128769"/>
        <dbReference type="EC" id="5.3.3.2"/>
    </reaction>
</comment>
<dbReference type="PATRIC" id="fig|1423738.3.peg.1462"/>
<dbReference type="GO" id="GO:0070402">
    <property type="term" value="F:NADPH binding"/>
    <property type="evidence" value="ECO:0007669"/>
    <property type="project" value="UniProtKB-UniRule"/>
</dbReference>
<dbReference type="GO" id="GO:0005737">
    <property type="term" value="C:cytoplasm"/>
    <property type="evidence" value="ECO:0007669"/>
    <property type="project" value="UniProtKB-SubCell"/>
</dbReference>
<name>A0A0R2BIY2_9LACO</name>
<dbReference type="EC" id="5.3.3.2" evidence="1"/>
<dbReference type="EMBL" id="AYYK01000004">
    <property type="protein sequence ID" value="KRM79271.1"/>
    <property type="molecule type" value="Genomic_DNA"/>
</dbReference>
<keyword evidence="1" id="KW-0521">NADP</keyword>
<dbReference type="Proteomes" id="UP000051813">
    <property type="component" value="Unassembled WGS sequence"/>
</dbReference>
<evidence type="ECO:0000256" key="1">
    <source>
        <dbReference type="HAMAP-Rule" id="MF_00354"/>
    </source>
</evidence>
<keyword evidence="1 2" id="KW-0413">Isomerase</keyword>
<comment type="caution">
    <text evidence="2">The sequence shown here is derived from an EMBL/GenBank/DDBJ whole genome shotgun (WGS) entry which is preliminary data.</text>
</comment>
<feature type="binding site" evidence="1">
    <location>
        <position position="158"/>
    </location>
    <ligand>
        <name>substrate</name>
    </ligand>
</feature>
<comment type="function">
    <text evidence="1">Involved in the biosynthesis of isoprenoids. Catalyzes the 1,3-allylic rearrangement of the homoallylic substrate isopentenyl (IPP) to its allylic isomer, dimethylallyl diphosphate (DMAPP).</text>
</comment>
<dbReference type="OrthoDB" id="9795032at2"/>
<dbReference type="NCBIfam" id="TIGR02151">
    <property type="entry name" value="IPP_isom_2"/>
    <property type="match status" value="1"/>
</dbReference>
<keyword evidence="1" id="KW-0479">Metal-binding</keyword>
<sequence>MTQPSQQEQRKKEHIAIAERFYRQPEFARDQFAGVRISHPSLPDTTLASVHLEQMLFNKTINYPIYINAMTGGTNQALVINQKLAQLAAHFQLPMAVGSMSILKKEPELATSFTTVRENHPEGLIFANIGADHPVDFAIELIKLLNADALQVHLNAAQEFAMPEGDQDYLWSKKLAHLQATVGQKTPLIAKEVGFGMSASTIAQLLALGIQNIDLSGISRTNFIEIENHRRKTALISDYSDFGLTVIESLLERLNVQQTLKQQPVITFASGGISTPWQAVKCLALGGDLVGMSAYFLHLALHHDLDEMMTLFAAWLTEFKGIFAMLGCRNVADLRQLSLILSPELINFVQQTDLDWQQFKQQR</sequence>
<keyword evidence="1" id="KW-0288">FMN</keyword>
<dbReference type="GO" id="GO:0010181">
    <property type="term" value="F:FMN binding"/>
    <property type="evidence" value="ECO:0007669"/>
    <property type="project" value="UniProtKB-UniRule"/>
</dbReference>
<comment type="cofactor">
    <cofactor evidence="1">
        <name>NADPH</name>
        <dbReference type="ChEBI" id="CHEBI:57783"/>
    </cofactor>
</comment>
<dbReference type="GO" id="GO:0004452">
    <property type="term" value="F:isopentenyl-diphosphate delta-isomerase activity"/>
    <property type="evidence" value="ECO:0007669"/>
    <property type="project" value="UniProtKB-UniRule"/>
</dbReference>
<dbReference type="SUPFAM" id="SSF51395">
    <property type="entry name" value="FMN-linked oxidoreductases"/>
    <property type="match status" value="1"/>
</dbReference>
<keyword evidence="1" id="KW-0414">Isoprene biosynthesis</keyword>
<gene>
    <name evidence="1" type="primary">fni</name>
    <name evidence="2" type="ORF">FC84_GL001445</name>
</gene>
<dbReference type="HAMAP" id="MF_00354">
    <property type="entry name" value="Idi_2"/>
    <property type="match status" value="1"/>
</dbReference>
<feature type="binding site" evidence="1">
    <location>
        <position position="216"/>
    </location>
    <ligand>
        <name>FMN</name>
        <dbReference type="ChEBI" id="CHEBI:58210"/>
    </ligand>
</feature>
<protein>
    <recommendedName>
        <fullName evidence="1">Isopentenyl-diphosphate delta-isomerase</fullName>
        <shortName evidence="1">IPP isomerase</shortName>
        <ecNumber evidence="1">5.3.3.2</ecNumber>
    </recommendedName>
    <alternativeName>
        <fullName evidence="1">Isopentenyl diphosphate:dimethylallyl diphosphate isomerase</fullName>
    </alternativeName>
    <alternativeName>
        <fullName evidence="1">Isopentenyl pyrophosphate isomerase</fullName>
    </alternativeName>
    <alternativeName>
        <fullName evidence="1">Type 2 isopentenyl diphosphate isomerase</fullName>
        <shortName evidence="1">IDI-2</shortName>
    </alternativeName>
</protein>
<comment type="similarity">
    <text evidence="1">Belongs to the IPP isomerase type 2 family.</text>
</comment>
<dbReference type="RefSeq" id="WP_057755170.1">
    <property type="nucleotide sequence ID" value="NZ_AYYK01000004.1"/>
</dbReference>
<dbReference type="GO" id="GO:0000287">
    <property type="term" value="F:magnesium ion binding"/>
    <property type="evidence" value="ECO:0007669"/>
    <property type="project" value="UniProtKB-UniRule"/>
</dbReference>
<comment type="caution">
    <text evidence="1">Lacks conserved residue(s) required for the propagation of feature annotation.</text>
</comment>
<keyword evidence="1" id="KW-0963">Cytoplasm</keyword>
<feature type="binding site" evidence="1">
    <location>
        <begin position="293"/>
        <end position="294"/>
    </location>
    <ligand>
        <name>FMN</name>
        <dbReference type="ChEBI" id="CHEBI:58210"/>
    </ligand>
</feature>
<dbReference type="PIRSF" id="PIRSF003314">
    <property type="entry name" value="IPP_isomerase"/>
    <property type="match status" value="1"/>
</dbReference>
<dbReference type="PANTHER" id="PTHR43665">
    <property type="entry name" value="ISOPENTENYL-DIPHOSPHATE DELTA-ISOMERASE"/>
    <property type="match status" value="1"/>
</dbReference>